<gene>
    <name evidence="1" type="ORF">HPB52_016694</name>
</gene>
<comment type="caution">
    <text evidence="1">The sequence shown here is derived from an EMBL/GenBank/DDBJ whole genome shotgun (WGS) entry which is preliminary data.</text>
</comment>
<protein>
    <submittedName>
        <fullName evidence="1">Uncharacterized protein</fullName>
    </submittedName>
</protein>
<name>A0A9D4PC40_RHISA</name>
<reference evidence="1" key="1">
    <citation type="journal article" date="2020" name="Cell">
        <title>Large-Scale Comparative Analyses of Tick Genomes Elucidate Their Genetic Diversity and Vector Capacities.</title>
        <authorList>
            <consortium name="Tick Genome and Microbiome Consortium (TIGMIC)"/>
            <person name="Jia N."/>
            <person name="Wang J."/>
            <person name="Shi W."/>
            <person name="Du L."/>
            <person name="Sun Y."/>
            <person name="Zhan W."/>
            <person name="Jiang J.F."/>
            <person name="Wang Q."/>
            <person name="Zhang B."/>
            <person name="Ji P."/>
            <person name="Bell-Sakyi L."/>
            <person name="Cui X.M."/>
            <person name="Yuan T.T."/>
            <person name="Jiang B.G."/>
            <person name="Yang W.F."/>
            <person name="Lam T.T."/>
            <person name="Chang Q.C."/>
            <person name="Ding S.J."/>
            <person name="Wang X.J."/>
            <person name="Zhu J.G."/>
            <person name="Ruan X.D."/>
            <person name="Zhao L."/>
            <person name="Wei J.T."/>
            <person name="Ye R.Z."/>
            <person name="Que T.C."/>
            <person name="Du C.H."/>
            <person name="Zhou Y.H."/>
            <person name="Cheng J.X."/>
            <person name="Dai P.F."/>
            <person name="Guo W.B."/>
            <person name="Han X.H."/>
            <person name="Huang E.J."/>
            <person name="Li L.F."/>
            <person name="Wei W."/>
            <person name="Gao Y.C."/>
            <person name="Liu J.Z."/>
            <person name="Shao H.Z."/>
            <person name="Wang X."/>
            <person name="Wang C.C."/>
            <person name="Yang T.C."/>
            <person name="Huo Q.B."/>
            <person name="Li W."/>
            <person name="Chen H.Y."/>
            <person name="Chen S.E."/>
            <person name="Zhou L.G."/>
            <person name="Ni X.B."/>
            <person name="Tian J.H."/>
            <person name="Sheng Y."/>
            <person name="Liu T."/>
            <person name="Pan Y.S."/>
            <person name="Xia L.Y."/>
            <person name="Li J."/>
            <person name="Zhao F."/>
            <person name="Cao W.C."/>
        </authorList>
    </citation>
    <scope>NUCLEOTIDE SEQUENCE</scope>
    <source>
        <strain evidence="1">Rsan-2018</strain>
    </source>
</reference>
<proteinExistence type="predicted"/>
<dbReference type="EMBL" id="JABSTV010001255">
    <property type="protein sequence ID" value="KAH7936024.1"/>
    <property type="molecule type" value="Genomic_DNA"/>
</dbReference>
<organism evidence="1 2">
    <name type="scientific">Rhipicephalus sanguineus</name>
    <name type="common">Brown dog tick</name>
    <name type="synonym">Ixodes sanguineus</name>
    <dbReference type="NCBI Taxonomy" id="34632"/>
    <lineage>
        <taxon>Eukaryota</taxon>
        <taxon>Metazoa</taxon>
        <taxon>Ecdysozoa</taxon>
        <taxon>Arthropoda</taxon>
        <taxon>Chelicerata</taxon>
        <taxon>Arachnida</taxon>
        <taxon>Acari</taxon>
        <taxon>Parasitiformes</taxon>
        <taxon>Ixodida</taxon>
        <taxon>Ixodoidea</taxon>
        <taxon>Ixodidae</taxon>
        <taxon>Rhipicephalinae</taxon>
        <taxon>Rhipicephalus</taxon>
        <taxon>Rhipicephalus</taxon>
    </lineage>
</organism>
<sequence>MEPPLSVGLRFGSRPISGVAEFFRPSNLRKRKKLGNVNVRPDILDAINSRRNLAVCCQAAPGFTSLQHEQEEASPSYWEELHFVIADADTHPRAVLDDEEIVQLVSGAQEESENANDPDTVEAPVPIPSQVMDAIDLLMRFDGTHEGPGTLGVQ</sequence>
<evidence type="ECO:0000313" key="1">
    <source>
        <dbReference type="EMBL" id="KAH7936024.1"/>
    </source>
</evidence>
<evidence type="ECO:0000313" key="2">
    <source>
        <dbReference type="Proteomes" id="UP000821837"/>
    </source>
</evidence>
<dbReference type="Proteomes" id="UP000821837">
    <property type="component" value="Unassembled WGS sequence"/>
</dbReference>
<accession>A0A9D4PC40</accession>
<reference evidence="1" key="2">
    <citation type="submission" date="2021-09" db="EMBL/GenBank/DDBJ databases">
        <authorList>
            <person name="Jia N."/>
            <person name="Wang J."/>
            <person name="Shi W."/>
            <person name="Du L."/>
            <person name="Sun Y."/>
            <person name="Zhan W."/>
            <person name="Jiang J."/>
            <person name="Wang Q."/>
            <person name="Zhang B."/>
            <person name="Ji P."/>
            <person name="Sakyi L.B."/>
            <person name="Cui X."/>
            <person name="Yuan T."/>
            <person name="Jiang B."/>
            <person name="Yang W."/>
            <person name="Lam T.T.-Y."/>
            <person name="Chang Q."/>
            <person name="Ding S."/>
            <person name="Wang X."/>
            <person name="Zhu J."/>
            <person name="Ruan X."/>
            <person name="Zhao L."/>
            <person name="Wei J."/>
            <person name="Que T."/>
            <person name="Du C."/>
            <person name="Cheng J."/>
            <person name="Dai P."/>
            <person name="Han X."/>
            <person name="Huang E."/>
            <person name="Gao Y."/>
            <person name="Liu J."/>
            <person name="Shao H."/>
            <person name="Ye R."/>
            <person name="Li L."/>
            <person name="Wei W."/>
            <person name="Wang X."/>
            <person name="Wang C."/>
            <person name="Huo Q."/>
            <person name="Li W."/>
            <person name="Guo W."/>
            <person name="Chen H."/>
            <person name="Chen S."/>
            <person name="Zhou L."/>
            <person name="Zhou L."/>
            <person name="Ni X."/>
            <person name="Tian J."/>
            <person name="Zhou Y."/>
            <person name="Sheng Y."/>
            <person name="Liu T."/>
            <person name="Pan Y."/>
            <person name="Xia L."/>
            <person name="Li J."/>
            <person name="Zhao F."/>
            <person name="Cao W."/>
        </authorList>
    </citation>
    <scope>NUCLEOTIDE SEQUENCE</scope>
    <source>
        <strain evidence="1">Rsan-2018</strain>
        <tissue evidence="1">Larvae</tissue>
    </source>
</reference>
<keyword evidence="2" id="KW-1185">Reference proteome</keyword>
<dbReference type="AlphaFoldDB" id="A0A9D4PC40"/>